<dbReference type="PANTHER" id="PTHR46239:SF1">
    <property type="entry name" value="DNA REPAIR PROTEIN RAD51 HOMOLOG 3"/>
    <property type="match status" value="1"/>
</dbReference>
<comment type="caution">
    <text evidence="8">The sequence shown here is derived from an EMBL/GenBank/DDBJ whole genome shotgun (WGS) entry which is preliminary data.</text>
</comment>
<dbReference type="Proteomes" id="UP000762676">
    <property type="component" value="Unassembled WGS sequence"/>
</dbReference>
<dbReference type="GO" id="GO:0008821">
    <property type="term" value="F:crossover junction DNA endonuclease activity"/>
    <property type="evidence" value="ECO:0007669"/>
    <property type="project" value="TreeGrafter"/>
</dbReference>
<accession>A0AAV4GAR7</accession>
<evidence type="ECO:0000256" key="4">
    <source>
        <dbReference type="ARBA" id="ARBA00022840"/>
    </source>
</evidence>
<proteinExistence type="predicted"/>
<keyword evidence="6" id="KW-0539">Nucleus</keyword>
<keyword evidence="9" id="KW-1185">Reference proteome</keyword>
<evidence type="ECO:0000313" key="9">
    <source>
        <dbReference type="Proteomes" id="UP000762676"/>
    </source>
</evidence>
<comment type="subcellular location">
    <subcellularLocation>
        <location evidence="1">Nucleus</location>
    </subcellularLocation>
</comment>
<keyword evidence="2" id="KW-0547">Nucleotide-binding</keyword>
<evidence type="ECO:0000256" key="2">
    <source>
        <dbReference type="ARBA" id="ARBA00022741"/>
    </source>
</evidence>
<evidence type="ECO:0000259" key="7">
    <source>
        <dbReference type="PROSITE" id="PS50162"/>
    </source>
</evidence>
<dbReference type="GO" id="GO:0005657">
    <property type="term" value="C:replication fork"/>
    <property type="evidence" value="ECO:0007669"/>
    <property type="project" value="TreeGrafter"/>
</dbReference>
<keyword evidence="3" id="KW-0227">DNA damage</keyword>
<dbReference type="GO" id="GO:0033065">
    <property type="term" value="C:Rad51C-XRCC3 complex"/>
    <property type="evidence" value="ECO:0007669"/>
    <property type="project" value="TreeGrafter"/>
</dbReference>
<dbReference type="EMBL" id="BMAT01011902">
    <property type="protein sequence ID" value="GFR81756.1"/>
    <property type="molecule type" value="Genomic_DNA"/>
</dbReference>
<dbReference type="GO" id="GO:0007131">
    <property type="term" value="P:reciprocal meiotic recombination"/>
    <property type="evidence" value="ECO:0007669"/>
    <property type="project" value="TreeGrafter"/>
</dbReference>
<keyword evidence="4" id="KW-0067">ATP-binding</keyword>
<dbReference type="InterPro" id="IPR020588">
    <property type="entry name" value="RecA_ATP-bd"/>
</dbReference>
<feature type="domain" description="RecA family profile 1" evidence="7">
    <location>
        <begin position="65"/>
        <end position="104"/>
    </location>
</feature>
<dbReference type="PROSITE" id="PS50162">
    <property type="entry name" value="RECA_2"/>
    <property type="match status" value="1"/>
</dbReference>
<dbReference type="GO" id="GO:0033063">
    <property type="term" value="C:Rad51B-Rad51C-Rad51D-XRCC2 complex"/>
    <property type="evidence" value="ECO:0007669"/>
    <property type="project" value="TreeGrafter"/>
</dbReference>
<protein>
    <submittedName>
        <fullName evidence="8">DNA repair protein RAD51 homolog 3</fullName>
    </submittedName>
</protein>
<evidence type="ECO:0000256" key="5">
    <source>
        <dbReference type="ARBA" id="ARBA00023204"/>
    </source>
</evidence>
<dbReference type="GO" id="GO:0140664">
    <property type="term" value="F:ATP-dependent DNA damage sensor activity"/>
    <property type="evidence" value="ECO:0007669"/>
    <property type="project" value="InterPro"/>
</dbReference>
<evidence type="ECO:0000256" key="3">
    <source>
        <dbReference type="ARBA" id="ARBA00022763"/>
    </source>
</evidence>
<dbReference type="SUPFAM" id="SSF52540">
    <property type="entry name" value="P-loop containing nucleoside triphosphate hydrolases"/>
    <property type="match status" value="1"/>
</dbReference>
<evidence type="ECO:0000256" key="1">
    <source>
        <dbReference type="ARBA" id="ARBA00004123"/>
    </source>
</evidence>
<dbReference type="PANTHER" id="PTHR46239">
    <property type="entry name" value="DNA REPAIR PROTEIN RAD51 HOMOLOG 3 RAD51C"/>
    <property type="match status" value="1"/>
</dbReference>
<organism evidence="8 9">
    <name type="scientific">Elysia marginata</name>
    <dbReference type="NCBI Taxonomy" id="1093978"/>
    <lineage>
        <taxon>Eukaryota</taxon>
        <taxon>Metazoa</taxon>
        <taxon>Spiralia</taxon>
        <taxon>Lophotrochozoa</taxon>
        <taxon>Mollusca</taxon>
        <taxon>Gastropoda</taxon>
        <taxon>Heterobranchia</taxon>
        <taxon>Euthyneura</taxon>
        <taxon>Panpulmonata</taxon>
        <taxon>Sacoglossa</taxon>
        <taxon>Placobranchoidea</taxon>
        <taxon>Plakobranchidae</taxon>
        <taxon>Elysia</taxon>
    </lineage>
</organism>
<dbReference type="GO" id="GO:0005524">
    <property type="term" value="F:ATP binding"/>
    <property type="evidence" value="ECO:0007669"/>
    <property type="project" value="UniProtKB-KW"/>
</dbReference>
<dbReference type="InterPro" id="IPR027417">
    <property type="entry name" value="P-loop_NTPase"/>
</dbReference>
<dbReference type="Gene3D" id="3.40.50.300">
    <property type="entry name" value="P-loop containing nucleotide triphosphate hydrolases"/>
    <property type="match status" value="1"/>
</dbReference>
<keyword evidence="5" id="KW-0234">DNA repair</keyword>
<name>A0AAV4GAR7_9GAST</name>
<evidence type="ECO:0000313" key="8">
    <source>
        <dbReference type="EMBL" id="GFR81756.1"/>
    </source>
</evidence>
<evidence type="ECO:0000256" key="6">
    <source>
        <dbReference type="ARBA" id="ARBA00023242"/>
    </source>
</evidence>
<dbReference type="GO" id="GO:0000707">
    <property type="term" value="P:meiotic DNA recombinase assembly"/>
    <property type="evidence" value="ECO:0007669"/>
    <property type="project" value="TreeGrafter"/>
</dbReference>
<gene>
    <name evidence="8" type="ORF">ElyMa_005933900</name>
</gene>
<dbReference type="AlphaFoldDB" id="A0AAV4GAR7"/>
<dbReference type="InterPro" id="IPR052093">
    <property type="entry name" value="HR_Repair_Mediator"/>
</dbReference>
<reference evidence="8 9" key="1">
    <citation type="journal article" date="2021" name="Elife">
        <title>Chloroplast acquisition without the gene transfer in kleptoplastic sea slugs, Plakobranchus ocellatus.</title>
        <authorList>
            <person name="Maeda T."/>
            <person name="Takahashi S."/>
            <person name="Yoshida T."/>
            <person name="Shimamura S."/>
            <person name="Takaki Y."/>
            <person name="Nagai Y."/>
            <person name="Toyoda A."/>
            <person name="Suzuki Y."/>
            <person name="Arimoto A."/>
            <person name="Ishii H."/>
            <person name="Satoh N."/>
            <person name="Nishiyama T."/>
            <person name="Hasebe M."/>
            <person name="Maruyama T."/>
            <person name="Minagawa J."/>
            <person name="Obokata J."/>
            <person name="Shigenobu S."/>
        </authorList>
    </citation>
    <scope>NUCLEOTIDE SEQUENCE [LARGE SCALE GENOMIC DNA]</scope>
</reference>
<sequence length="104" mass="11184">MGKLLRAGLNTAACFTSLNSASLNLGTGLHLDETEQVLKILHEDSKKSELVGIKSALDLLLKEQDQEHIVTFCEAMDMLLGGGIPLGRLVEFCGAPGVGKTQFW</sequence>
<dbReference type="GO" id="GO:0000400">
    <property type="term" value="F:four-way junction DNA binding"/>
    <property type="evidence" value="ECO:0007669"/>
    <property type="project" value="TreeGrafter"/>
</dbReference>